<sequence length="50" mass="5453">MADTSSDTMSRGVAATFREAGRLSAAAETVLAVRPMRSTAMHTVVSRWRR</sequence>
<dbReference type="AlphaFoldDB" id="A0A0F9P5W6"/>
<proteinExistence type="predicted"/>
<name>A0A0F9P5W6_9ZZZZ</name>
<gene>
    <name evidence="1" type="ORF">LCGC14_0942360</name>
</gene>
<protein>
    <submittedName>
        <fullName evidence="1">Uncharacterized protein</fullName>
    </submittedName>
</protein>
<reference evidence="1" key="1">
    <citation type="journal article" date="2015" name="Nature">
        <title>Complex archaea that bridge the gap between prokaryotes and eukaryotes.</title>
        <authorList>
            <person name="Spang A."/>
            <person name="Saw J.H."/>
            <person name="Jorgensen S.L."/>
            <person name="Zaremba-Niedzwiedzka K."/>
            <person name="Martijn J."/>
            <person name="Lind A.E."/>
            <person name="van Eijk R."/>
            <person name="Schleper C."/>
            <person name="Guy L."/>
            <person name="Ettema T.J."/>
        </authorList>
    </citation>
    <scope>NUCLEOTIDE SEQUENCE</scope>
</reference>
<organism evidence="1">
    <name type="scientific">marine sediment metagenome</name>
    <dbReference type="NCBI Taxonomy" id="412755"/>
    <lineage>
        <taxon>unclassified sequences</taxon>
        <taxon>metagenomes</taxon>
        <taxon>ecological metagenomes</taxon>
    </lineage>
</organism>
<accession>A0A0F9P5W6</accession>
<comment type="caution">
    <text evidence="1">The sequence shown here is derived from an EMBL/GenBank/DDBJ whole genome shotgun (WGS) entry which is preliminary data.</text>
</comment>
<dbReference type="EMBL" id="LAZR01003302">
    <property type="protein sequence ID" value="KKN19787.1"/>
    <property type="molecule type" value="Genomic_DNA"/>
</dbReference>
<evidence type="ECO:0000313" key="1">
    <source>
        <dbReference type="EMBL" id="KKN19787.1"/>
    </source>
</evidence>